<sequence>MGGNVARDGGDGVALGFDEPIRGVNLGNWLVLERWMTPGLFRTSGEADEIWMHRTMPSDALDRLLHRHRETYVTLDDFRAIAAHGCNLVRVPVPYFIFGDVPGHPGCVGFLDRAFDWANATGIKVLIDLHTVPGSQNGYDNGGLTGVCRWHRSPKAVGFALDVLTRLAARYRDDPALFGIEVLNEPVSWLVYRTASSTGAARDAAETRGSGHVPMRFLKAFYRESYRRLRGVLRPEAVIMFHDGFRLGAWGDWFVREGMRNVILDTHIYLVGLDAFCPVRAMRAYRAYLRWNERRIRRAARHTPVVVGEWSLANAMARRVAGRAEPSERQSAEDRIYRDLAAMQRRAWDAGAGHIFWSYQLRRLRDGSGPRPGREPWSLSDAWRNGWISGLNAEGR</sequence>
<organism evidence="5 6">
    <name type="scientific">Bifidobacterium pullorum subsp. gallinarum</name>
    <dbReference type="NCBI Taxonomy" id="78344"/>
    <lineage>
        <taxon>Bacteria</taxon>
        <taxon>Bacillati</taxon>
        <taxon>Actinomycetota</taxon>
        <taxon>Actinomycetes</taxon>
        <taxon>Bifidobacteriales</taxon>
        <taxon>Bifidobacteriaceae</taxon>
        <taxon>Bifidobacterium</taxon>
    </lineage>
</organism>
<dbReference type="GO" id="GO:0008422">
    <property type="term" value="F:beta-glucosidase activity"/>
    <property type="evidence" value="ECO:0007669"/>
    <property type="project" value="TreeGrafter"/>
</dbReference>
<dbReference type="RefSeq" id="WP_129238261.1">
    <property type="nucleotide sequence ID" value="NZ_CP035464.1"/>
</dbReference>
<evidence type="ECO:0000256" key="2">
    <source>
        <dbReference type="ARBA" id="ARBA00023295"/>
    </source>
</evidence>
<dbReference type="STRING" id="78344.BIGA_0433"/>
<dbReference type="Proteomes" id="UP000293589">
    <property type="component" value="Chromosome"/>
</dbReference>
<dbReference type="EMBL" id="CP035464">
    <property type="protein sequence ID" value="QAY33793.1"/>
    <property type="molecule type" value="Genomic_DNA"/>
</dbReference>
<dbReference type="SUPFAM" id="SSF51445">
    <property type="entry name" value="(Trans)glycosidases"/>
    <property type="match status" value="1"/>
</dbReference>
<comment type="similarity">
    <text evidence="3">Belongs to the glycosyl hydrolase 5 (cellulase A) family.</text>
</comment>
<evidence type="ECO:0000313" key="5">
    <source>
        <dbReference type="EMBL" id="QAY33793.1"/>
    </source>
</evidence>
<dbReference type="AlphaFoldDB" id="A0A4P6DUS7"/>
<evidence type="ECO:0000256" key="3">
    <source>
        <dbReference type="RuleBase" id="RU361153"/>
    </source>
</evidence>
<dbReference type="Gene3D" id="3.20.20.80">
    <property type="entry name" value="Glycosidases"/>
    <property type="match status" value="1"/>
</dbReference>
<protein>
    <submittedName>
        <fullName evidence="5">Glycosyl hydrolase family 5</fullName>
    </submittedName>
</protein>
<dbReference type="GO" id="GO:0009986">
    <property type="term" value="C:cell surface"/>
    <property type="evidence" value="ECO:0007669"/>
    <property type="project" value="TreeGrafter"/>
</dbReference>
<name>A0A4P6DUS7_9BIFI</name>
<feature type="domain" description="Glycoside hydrolase family 5" evidence="4">
    <location>
        <begin position="74"/>
        <end position="188"/>
    </location>
</feature>
<gene>
    <name evidence="5" type="ORF">ESN35_02550</name>
</gene>
<reference evidence="5 6" key="1">
    <citation type="submission" date="2019-01" db="EMBL/GenBank/DDBJ databases">
        <title>Complete genome sequence of Bifidobacterium gallinarum CACC 514.</title>
        <authorList>
            <person name="Jung M."/>
        </authorList>
    </citation>
    <scope>NUCLEOTIDE SEQUENCE [LARGE SCALE GENOMIC DNA]</scope>
    <source>
        <strain evidence="5 6">CACC 514</strain>
    </source>
</reference>
<dbReference type="InterPro" id="IPR001547">
    <property type="entry name" value="Glyco_hydro_5"/>
</dbReference>
<dbReference type="PANTHER" id="PTHR31297">
    <property type="entry name" value="GLUCAN ENDO-1,6-BETA-GLUCOSIDASE B"/>
    <property type="match status" value="1"/>
</dbReference>
<keyword evidence="1 3" id="KW-0378">Hydrolase</keyword>
<evidence type="ECO:0000256" key="1">
    <source>
        <dbReference type="ARBA" id="ARBA00022801"/>
    </source>
</evidence>
<dbReference type="PANTHER" id="PTHR31297:SF38">
    <property type="entry name" value="X8 DOMAIN-CONTAINING PROTEIN"/>
    <property type="match status" value="1"/>
</dbReference>
<dbReference type="GO" id="GO:0009251">
    <property type="term" value="P:glucan catabolic process"/>
    <property type="evidence" value="ECO:0007669"/>
    <property type="project" value="TreeGrafter"/>
</dbReference>
<evidence type="ECO:0000313" key="6">
    <source>
        <dbReference type="Proteomes" id="UP000293589"/>
    </source>
</evidence>
<dbReference type="KEGG" id="bgx:ESN35_02550"/>
<dbReference type="GO" id="GO:0005576">
    <property type="term" value="C:extracellular region"/>
    <property type="evidence" value="ECO:0007669"/>
    <property type="project" value="TreeGrafter"/>
</dbReference>
<keyword evidence="2 3" id="KW-0326">Glycosidase</keyword>
<dbReference type="InterPro" id="IPR017853">
    <property type="entry name" value="GH"/>
</dbReference>
<evidence type="ECO:0000259" key="4">
    <source>
        <dbReference type="Pfam" id="PF00150"/>
    </source>
</evidence>
<accession>A0A4P6DUS7</accession>
<dbReference type="InterPro" id="IPR050386">
    <property type="entry name" value="Glycosyl_hydrolase_5"/>
</dbReference>
<proteinExistence type="inferred from homology"/>
<dbReference type="Pfam" id="PF00150">
    <property type="entry name" value="Cellulase"/>
    <property type="match status" value="1"/>
</dbReference>